<evidence type="ECO:0000313" key="1">
    <source>
        <dbReference type="EMBL" id="PBK92982.1"/>
    </source>
</evidence>
<accession>A0A2H3DND2</accession>
<reference evidence="2" key="1">
    <citation type="journal article" date="2017" name="Nat. Ecol. Evol.">
        <title>Genome expansion and lineage-specific genetic innovations in the forest pathogenic fungi Armillaria.</title>
        <authorList>
            <person name="Sipos G."/>
            <person name="Prasanna A.N."/>
            <person name="Walter M.C."/>
            <person name="O'Connor E."/>
            <person name="Balint B."/>
            <person name="Krizsan K."/>
            <person name="Kiss B."/>
            <person name="Hess J."/>
            <person name="Varga T."/>
            <person name="Slot J."/>
            <person name="Riley R."/>
            <person name="Boka B."/>
            <person name="Rigling D."/>
            <person name="Barry K."/>
            <person name="Lee J."/>
            <person name="Mihaltcheva S."/>
            <person name="LaButti K."/>
            <person name="Lipzen A."/>
            <person name="Waldron R."/>
            <person name="Moloney N.M."/>
            <person name="Sperisen C."/>
            <person name="Kredics L."/>
            <person name="Vagvoelgyi C."/>
            <person name="Patrignani A."/>
            <person name="Fitzpatrick D."/>
            <person name="Nagy I."/>
            <person name="Doyle S."/>
            <person name="Anderson J.B."/>
            <person name="Grigoriev I.V."/>
            <person name="Gueldener U."/>
            <person name="Muensterkoetter M."/>
            <person name="Nagy L.G."/>
        </authorList>
    </citation>
    <scope>NUCLEOTIDE SEQUENCE [LARGE SCALE GENOMIC DNA]</scope>
    <source>
        <strain evidence="2">Ar21-2</strain>
    </source>
</reference>
<name>A0A2H3DND2_ARMGA</name>
<organism evidence="1 2">
    <name type="scientific">Armillaria gallica</name>
    <name type="common">Bulbous honey fungus</name>
    <name type="synonym">Armillaria bulbosa</name>
    <dbReference type="NCBI Taxonomy" id="47427"/>
    <lineage>
        <taxon>Eukaryota</taxon>
        <taxon>Fungi</taxon>
        <taxon>Dikarya</taxon>
        <taxon>Basidiomycota</taxon>
        <taxon>Agaricomycotina</taxon>
        <taxon>Agaricomycetes</taxon>
        <taxon>Agaricomycetidae</taxon>
        <taxon>Agaricales</taxon>
        <taxon>Marasmiineae</taxon>
        <taxon>Physalacriaceae</taxon>
        <taxon>Armillaria</taxon>
    </lineage>
</organism>
<dbReference type="Proteomes" id="UP000217790">
    <property type="component" value="Unassembled WGS sequence"/>
</dbReference>
<dbReference type="EMBL" id="KZ293657">
    <property type="protein sequence ID" value="PBK92982.1"/>
    <property type="molecule type" value="Genomic_DNA"/>
</dbReference>
<gene>
    <name evidence="1" type="ORF">ARMGADRAFT_143892</name>
</gene>
<sequence>MLLSLQLSVAFTPLLRSIHIRSPYQHGSHGKMSRPSMFEGWYVNHVATLQLSSSTFLIASVRTSLRRFTKVGRPSVPVSAGEIPLSISSESRGRLYFEDLLDMVLVLVVVGRKEVG</sequence>
<proteinExistence type="predicted"/>
<evidence type="ECO:0000313" key="2">
    <source>
        <dbReference type="Proteomes" id="UP000217790"/>
    </source>
</evidence>
<protein>
    <submittedName>
        <fullName evidence="1">Uncharacterized protein</fullName>
    </submittedName>
</protein>
<dbReference type="AlphaFoldDB" id="A0A2H3DND2"/>
<keyword evidence="2" id="KW-1185">Reference proteome</keyword>
<dbReference type="InParanoid" id="A0A2H3DND2"/>